<keyword evidence="5 6" id="KW-0560">Oxidoreductase</keyword>
<dbReference type="Pfam" id="PF02771">
    <property type="entry name" value="Acyl-CoA_dh_N"/>
    <property type="match status" value="1"/>
</dbReference>
<evidence type="ECO:0000256" key="5">
    <source>
        <dbReference type="ARBA" id="ARBA00023002"/>
    </source>
</evidence>
<dbReference type="InterPro" id="IPR013786">
    <property type="entry name" value="AcylCoA_DH/ox_N"/>
</dbReference>
<feature type="domain" description="Acyl-CoA dehydrogenase/oxidase N-terminal" evidence="9">
    <location>
        <begin position="11"/>
        <end position="122"/>
    </location>
</feature>
<feature type="domain" description="Acyl-CoA dehydrogenase/oxidase C-terminal" evidence="7">
    <location>
        <begin position="233"/>
        <end position="382"/>
    </location>
</feature>
<evidence type="ECO:0000259" key="7">
    <source>
        <dbReference type="Pfam" id="PF00441"/>
    </source>
</evidence>
<dbReference type="STRING" id="525904.Tter_0364"/>
<dbReference type="Gene3D" id="2.40.110.10">
    <property type="entry name" value="Butyryl-CoA Dehydrogenase, subunit A, domain 2"/>
    <property type="match status" value="1"/>
</dbReference>
<dbReference type="InterPro" id="IPR009100">
    <property type="entry name" value="AcylCoA_DH/oxidase_NM_dom_sf"/>
</dbReference>
<feature type="domain" description="Acyl-CoA oxidase/dehydrogenase middle" evidence="8">
    <location>
        <begin position="126"/>
        <end position="221"/>
    </location>
</feature>
<dbReference type="AlphaFoldDB" id="D1CED0"/>
<dbReference type="PANTHER" id="PTHR43884">
    <property type="entry name" value="ACYL-COA DEHYDROGENASE"/>
    <property type="match status" value="1"/>
</dbReference>
<dbReference type="eggNOG" id="COG1960">
    <property type="taxonomic scope" value="Bacteria"/>
</dbReference>
<evidence type="ECO:0000256" key="4">
    <source>
        <dbReference type="ARBA" id="ARBA00022827"/>
    </source>
</evidence>
<dbReference type="HOGENOM" id="CLU_018204_0_2_0"/>
<comment type="cofactor">
    <cofactor evidence="1 6">
        <name>FAD</name>
        <dbReference type="ChEBI" id="CHEBI:57692"/>
    </cofactor>
</comment>
<organism evidence="10 11">
    <name type="scientific">Thermobaculum terrenum (strain ATCC BAA-798 / CCMEE 7001 / YNP1)</name>
    <dbReference type="NCBI Taxonomy" id="525904"/>
    <lineage>
        <taxon>Bacteria</taxon>
        <taxon>Bacillati</taxon>
        <taxon>Chloroflexota</taxon>
        <taxon>Chloroflexia</taxon>
        <taxon>Candidatus Thermobaculales</taxon>
        <taxon>Candidatus Thermobaculaceae</taxon>
        <taxon>Thermobaculum</taxon>
    </lineage>
</organism>
<dbReference type="PIRSF" id="PIRSF016578">
    <property type="entry name" value="HsaA"/>
    <property type="match status" value="1"/>
</dbReference>
<dbReference type="FunFam" id="1.20.140.10:FF:000004">
    <property type="entry name" value="Acyl-CoA dehydrogenase FadE25"/>
    <property type="match status" value="1"/>
</dbReference>
<evidence type="ECO:0000259" key="8">
    <source>
        <dbReference type="Pfam" id="PF02770"/>
    </source>
</evidence>
<evidence type="ECO:0000256" key="3">
    <source>
        <dbReference type="ARBA" id="ARBA00022630"/>
    </source>
</evidence>
<dbReference type="FunFam" id="2.40.110.10:FF:000001">
    <property type="entry name" value="Acyl-CoA dehydrogenase, mitochondrial"/>
    <property type="match status" value="1"/>
</dbReference>
<keyword evidence="3 6" id="KW-0285">Flavoprotein</keyword>
<dbReference type="Pfam" id="PF00441">
    <property type="entry name" value="Acyl-CoA_dh_1"/>
    <property type="match status" value="1"/>
</dbReference>
<dbReference type="Proteomes" id="UP000000323">
    <property type="component" value="Chromosome 1"/>
</dbReference>
<dbReference type="InterPro" id="IPR009075">
    <property type="entry name" value="AcylCo_DH/oxidase_C"/>
</dbReference>
<dbReference type="Pfam" id="PF02770">
    <property type="entry name" value="Acyl-CoA_dh_M"/>
    <property type="match status" value="1"/>
</dbReference>
<dbReference type="OrthoDB" id="9802447at2"/>
<dbReference type="SUPFAM" id="SSF47203">
    <property type="entry name" value="Acyl-CoA dehydrogenase C-terminal domain-like"/>
    <property type="match status" value="1"/>
</dbReference>
<dbReference type="SUPFAM" id="SSF56645">
    <property type="entry name" value="Acyl-CoA dehydrogenase NM domain-like"/>
    <property type="match status" value="1"/>
</dbReference>
<dbReference type="InterPro" id="IPR046373">
    <property type="entry name" value="Acyl-CoA_Oxase/DH_mid-dom_sf"/>
</dbReference>
<reference evidence="11" key="1">
    <citation type="journal article" date="2010" name="Stand. Genomic Sci.">
        <title>Complete genome sequence of 'Thermobaculum terrenum' type strain (YNP1).</title>
        <authorList>
            <person name="Kiss H."/>
            <person name="Cleland D."/>
            <person name="Lapidus A."/>
            <person name="Lucas S."/>
            <person name="Glavina Del Rio T."/>
            <person name="Nolan M."/>
            <person name="Tice H."/>
            <person name="Han C."/>
            <person name="Goodwin L."/>
            <person name="Pitluck S."/>
            <person name="Liolios K."/>
            <person name="Ivanova N."/>
            <person name="Mavromatis K."/>
            <person name="Ovchinnikova G."/>
            <person name="Pati A."/>
            <person name="Chen A."/>
            <person name="Palaniappan K."/>
            <person name="Land M."/>
            <person name="Hauser L."/>
            <person name="Chang Y."/>
            <person name="Jeffries C."/>
            <person name="Lu M."/>
            <person name="Brettin T."/>
            <person name="Detter J."/>
            <person name="Goker M."/>
            <person name="Tindall B."/>
            <person name="Beck B."/>
            <person name="McDermott T."/>
            <person name="Woyke T."/>
            <person name="Bristow J."/>
            <person name="Eisen J."/>
            <person name="Markowitz V."/>
            <person name="Hugenholtz P."/>
            <person name="Kyrpides N."/>
            <person name="Klenk H."/>
            <person name="Cheng J."/>
        </authorList>
    </citation>
    <scope>NUCLEOTIDE SEQUENCE [LARGE SCALE GENOMIC DNA]</scope>
    <source>
        <strain evidence="11">ATCC BAA-798 / YNP1</strain>
    </source>
</reference>
<sequence length="386" mass="42038">MGLSNCLALPEDYQVLRSIVRKFAEDRIRPQVLQNDREARFPAGIIEELGQLGFMGAPINPQYGGSGSDFLSYAILIEELSRVDPSIGTIVSAHTSLTAVPLQRWGTEEQKGKYLSLLASGKTLGAFALTEPESGTDAASIQTRASRDGDHYFLTGTKVWITNASHAGLFIVFARTDNRGNHKDISAFIVDRESPGLVVDPSESKLGIKAAHSCTVHLDGVKVSARDRLGEEGQGFKIAMQSLDGGRIGIAAQAVGIGQACLEMSIQYAVQRRQFGRPIAEFQAIQWKIADMATQVEAARLLTYRAAMLEDKGENITLAASMAKLFASEMCVSAAREAIQIHGSLGYSAEYPVEKFYRDSKVTEIYEGTSEAQRMVIASRLLKELQ</sequence>
<keyword evidence="4 6" id="KW-0274">FAD</keyword>
<dbReference type="InterPro" id="IPR006091">
    <property type="entry name" value="Acyl-CoA_Oxase/DH_mid-dom"/>
</dbReference>
<dbReference type="GO" id="GO:0050660">
    <property type="term" value="F:flavin adenine dinucleotide binding"/>
    <property type="evidence" value="ECO:0007669"/>
    <property type="project" value="InterPro"/>
</dbReference>
<dbReference type="Gene3D" id="1.20.140.10">
    <property type="entry name" value="Butyryl-CoA Dehydrogenase, subunit A, domain 3"/>
    <property type="match status" value="1"/>
</dbReference>
<dbReference type="Gene3D" id="1.10.540.10">
    <property type="entry name" value="Acyl-CoA dehydrogenase/oxidase, N-terminal domain"/>
    <property type="match status" value="1"/>
</dbReference>
<evidence type="ECO:0000256" key="2">
    <source>
        <dbReference type="ARBA" id="ARBA00009347"/>
    </source>
</evidence>
<dbReference type="InterPro" id="IPR036250">
    <property type="entry name" value="AcylCo_DH-like_C"/>
</dbReference>
<dbReference type="InterPro" id="IPR037069">
    <property type="entry name" value="AcylCoA_DH/ox_N_sf"/>
</dbReference>
<dbReference type="FunFam" id="1.10.540.10:FF:000002">
    <property type="entry name" value="Acyl-CoA dehydrogenase FadE19"/>
    <property type="match status" value="1"/>
</dbReference>
<evidence type="ECO:0000259" key="9">
    <source>
        <dbReference type="Pfam" id="PF02771"/>
    </source>
</evidence>
<dbReference type="KEGG" id="ttr:Tter_0364"/>
<name>D1CED0_THET1</name>
<evidence type="ECO:0000256" key="1">
    <source>
        <dbReference type="ARBA" id="ARBA00001974"/>
    </source>
</evidence>
<dbReference type="InterPro" id="IPR006089">
    <property type="entry name" value="Acyl-CoA_DH_CS"/>
</dbReference>
<dbReference type="PROSITE" id="PS00073">
    <property type="entry name" value="ACYL_COA_DH_2"/>
    <property type="match status" value="1"/>
</dbReference>
<evidence type="ECO:0000313" key="11">
    <source>
        <dbReference type="Proteomes" id="UP000000323"/>
    </source>
</evidence>
<keyword evidence="11" id="KW-1185">Reference proteome</keyword>
<dbReference type="GO" id="GO:0003995">
    <property type="term" value="F:acyl-CoA dehydrogenase activity"/>
    <property type="evidence" value="ECO:0007669"/>
    <property type="project" value="InterPro"/>
</dbReference>
<dbReference type="PROSITE" id="PS00072">
    <property type="entry name" value="ACYL_COA_DH_1"/>
    <property type="match status" value="1"/>
</dbReference>
<evidence type="ECO:0000313" key="10">
    <source>
        <dbReference type="EMBL" id="ACZ41286.1"/>
    </source>
</evidence>
<proteinExistence type="inferred from homology"/>
<dbReference type="EMBL" id="CP001825">
    <property type="protein sequence ID" value="ACZ41286.1"/>
    <property type="molecule type" value="Genomic_DNA"/>
</dbReference>
<gene>
    <name evidence="10" type="ordered locus">Tter_0364</name>
</gene>
<dbReference type="RefSeq" id="WP_012874321.1">
    <property type="nucleotide sequence ID" value="NC_013525.1"/>
</dbReference>
<protein>
    <submittedName>
        <fullName evidence="10">Acyl-CoA dehydrogenase domain protein</fullName>
    </submittedName>
</protein>
<dbReference type="PANTHER" id="PTHR43884:SF12">
    <property type="entry name" value="ISOVALERYL-COA DEHYDROGENASE, MITOCHONDRIAL-RELATED"/>
    <property type="match status" value="1"/>
</dbReference>
<accession>D1CED0</accession>
<comment type="similarity">
    <text evidence="2 6">Belongs to the acyl-CoA dehydrogenase family.</text>
</comment>
<evidence type="ECO:0000256" key="6">
    <source>
        <dbReference type="RuleBase" id="RU362125"/>
    </source>
</evidence>